<proteinExistence type="predicted"/>
<reference evidence="2" key="1">
    <citation type="submission" date="2017-01" db="EMBL/GenBank/DDBJ databases">
        <authorList>
            <person name="Wang Y."/>
            <person name="White M."/>
            <person name="Kvist S."/>
            <person name="Moncalvo J.-M."/>
        </authorList>
    </citation>
    <scope>NUCLEOTIDE SEQUENCE [LARGE SCALE GENOMIC DNA]</scope>
    <source>
        <strain evidence="2">ID-206-W2</strain>
    </source>
</reference>
<sequence>MSFMSKSISILNQRFIQITNHVKEIEMLELKHEFETKKSAKNELFTKTSSKIFGLRTFYSSLYSSNFVKPYKKVRESLLELSRDVLIIVPIGKLDDPEWIKNVYSDLNVITVCDNDDSREICDVKLPRNYTYKQLPKKTFDTLNLICGSEKQYKVFMKMDFDIFIDKSYMYEVLEFMLENQFSRVYFGDPMEEEREYKGVAMNGKVYAVTSKIVSDYCSCNNRDPDEGYEDSWFGYVIGRCVLKQNLALKDQTIHLHSKEQLIYHKNYINDSVNLFIGRKNPEFLLQNNTDTESN</sequence>
<accession>A0A1R1XKI2</accession>
<organism evidence="1 2">
    <name type="scientific">Smittium culicis</name>
    <dbReference type="NCBI Taxonomy" id="133412"/>
    <lineage>
        <taxon>Eukaryota</taxon>
        <taxon>Fungi</taxon>
        <taxon>Fungi incertae sedis</taxon>
        <taxon>Zoopagomycota</taxon>
        <taxon>Kickxellomycotina</taxon>
        <taxon>Harpellomycetes</taxon>
        <taxon>Harpellales</taxon>
        <taxon>Legeriomycetaceae</taxon>
        <taxon>Smittium</taxon>
    </lineage>
</organism>
<dbReference type="EMBL" id="LSSM01004355">
    <property type="protein sequence ID" value="OMJ15116.1"/>
    <property type="molecule type" value="Genomic_DNA"/>
</dbReference>
<dbReference type="AlphaFoldDB" id="A0A1R1XKI2"/>
<comment type="caution">
    <text evidence="1">The sequence shown here is derived from an EMBL/GenBank/DDBJ whole genome shotgun (WGS) entry which is preliminary data.</text>
</comment>
<evidence type="ECO:0000313" key="2">
    <source>
        <dbReference type="Proteomes" id="UP000187429"/>
    </source>
</evidence>
<keyword evidence="2" id="KW-1185">Reference proteome</keyword>
<protein>
    <recommendedName>
        <fullName evidence="3">Hexosyltransferase</fullName>
    </recommendedName>
</protein>
<gene>
    <name evidence="1" type="ORF">AYI69_g8315</name>
</gene>
<evidence type="ECO:0008006" key="3">
    <source>
        <dbReference type="Google" id="ProtNLM"/>
    </source>
</evidence>
<dbReference type="OrthoDB" id="2398757at2759"/>
<name>A0A1R1XKI2_9FUNG</name>
<evidence type="ECO:0000313" key="1">
    <source>
        <dbReference type="EMBL" id="OMJ15116.1"/>
    </source>
</evidence>
<dbReference type="Proteomes" id="UP000187429">
    <property type="component" value="Unassembled WGS sequence"/>
</dbReference>